<organism evidence="1 2">
    <name type="scientific">Tanacetum coccineum</name>
    <dbReference type="NCBI Taxonomy" id="301880"/>
    <lineage>
        <taxon>Eukaryota</taxon>
        <taxon>Viridiplantae</taxon>
        <taxon>Streptophyta</taxon>
        <taxon>Embryophyta</taxon>
        <taxon>Tracheophyta</taxon>
        <taxon>Spermatophyta</taxon>
        <taxon>Magnoliopsida</taxon>
        <taxon>eudicotyledons</taxon>
        <taxon>Gunneridae</taxon>
        <taxon>Pentapetalae</taxon>
        <taxon>asterids</taxon>
        <taxon>campanulids</taxon>
        <taxon>Asterales</taxon>
        <taxon>Asteraceae</taxon>
        <taxon>Asteroideae</taxon>
        <taxon>Anthemideae</taxon>
        <taxon>Anthemidinae</taxon>
        <taxon>Tanacetum</taxon>
    </lineage>
</organism>
<dbReference type="SUPFAM" id="SSF47807">
    <property type="entry name" value="5' to 3' exonuclease, C-terminal subdomain"/>
    <property type="match status" value="1"/>
</dbReference>
<proteinExistence type="predicted"/>
<evidence type="ECO:0000313" key="2">
    <source>
        <dbReference type="Proteomes" id="UP001151760"/>
    </source>
</evidence>
<sequence length="140" mass="16345">MVLQACMLGGCDCLSNLRGLDLKSAIGVMKKKCKEMTRENDYLEAIKKPKTLEYIQRFCKAMNTYRHQRVYDPAKKTIVCLEDFPDVTEDDEPYIGREEEHQLRIGLVRRDHELYLIAFECLYAIKDELVRNSKDGFNDS</sequence>
<dbReference type="Gene3D" id="1.10.150.20">
    <property type="entry name" value="5' to 3' exonuclease, C-terminal subdomain"/>
    <property type="match status" value="1"/>
</dbReference>
<accession>A0ABQ5AT35</accession>
<evidence type="ECO:0000313" key="1">
    <source>
        <dbReference type="EMBL" id="GJT04456.1"/>
    </source>
</evidence>
<dbReference type="Proteomes" id="UP001151760">
    <property type="component" value="Unassembled WGS sequence"/>
</dbReference>
<keyword evidence="2" id="KW-1185">Reference proteome</keyword>
<name>A0ABQ5AT35_9ASTR</name>
<dbReference type="EMBL" id="BQNB010012510">
    <property type="protein sequence ID" value="GJT04456.1"/>
    <property type="molecule type" value="Genomic_DNA"/>
</dbReference>
<reference evidence="1" key="2">
    <citation type="submission" date="2022-01" db="EMBL/GenBank/DDBJ databases">
        <authorList>
            <person name="Yamashiro T."/>
            <person name="Shiraishi A."/>
            <person name="Satake H."/>
            <person name="Nakayama K."/>
        </authorList>
    </citation>
    <scope>NUCLEOTIDE SEQUENCE</scope>
</reference>
<comment type="caution">
    <text evidence="1">The sequence shown here is derived from an EMBL/GenBank/DDBJ whole genome shotgun (WGS) entry which is preliminary data.</text>
</comment>
<dbReference type="InterPro" id="IPR036279">
    <property type="entry name" value="5-3_exonuclease_C_sf"/>
</dbReference>
<gene>
    <name evidence="1" type="ORF">Tco_0838918</name>
</gene>
<protein>
    <submittedName>
        <fullName evidence="1">Exonuclease 1-like protein</fullName>
    </submittedName>
</protein>
<reference evidence="1" key="1">
    <citation type="journal article" date="2022" name="Int. J. Mol. Sci.">
        <title>Draft Genome of Tanacetum Coccineum: Genomic Comparison of Closely Related Tanacetum-Family Plants.</title>
        <authorList>
            <person name="Yamashiro T."/>
            <person name="Shiraishi A."/>
            <person name="Nakayama K."/>
            <person name="Satake H."/>
        </authorList>
    </citation>
    <scope>NUCLEOTIDE SEQUENCE</scope>
</reference>